<evidence type="ECO:0000313" key="2">
    <source>
        <dbReference type="Proteomes" id="UP001597452"/>
    </source>
</evidence>
<dbReference type="EMBL" id="JBHUMZ010000009">
    <property type="protein sequence ID" value="MFD2637647.1"/>
    <property type="molecule type" value="Genomic_DNA"/>
</dbReference>
<dbReference type="Proteomes" id="UP001597452">
    <property type="component" value="Unassembled WGS sequence"/>
</dbReference>
<dbReference type="RefSeq" id="WP_377327153.1">
    <property type="nucleotide sequence ID" value="NZ_JBHUMZ010000009.1"/>
</dbReference>
<reference evidence="2" key="1">
    <citation type="journal article" date="2019" name="Int. J. Syst. Evol. Microbiol.">
        <title>The Global Catalogue of Microorganisms (GCM) 10K type strain sequencing project: providing services to taxonomists for standard genome sequencing and annotation.</title>
        <authorList>
            <consortium name="The Broad Institute Genomics Platform"/>
            <consortium name="The Broad Institute Genome Sequencing Center for Infectious Disease"/>
            <person name="Wu L."/>
            <person name="Ma J."/>
        </authorList>
    </citation>
    <scope>NUCLEOTIDE SEQUENCE [LARGE SCALE GENOMIC DNA]</scope>
    <source>
        <strain evidence="2">TISTR 1571</strain>
    </source>
</reference>
<evidence type="ECO:0000313" key="1">
    <source>
        <dbReference type="EMBL" id="MFD2637647.1"/>
    </source>
</evidence>
<accession>A0ABW5Q7U8</accession>
<comment type="caution">
    <text evidence="1">The sequence shown here is derived from an EMBL/GenBank/DDBJ whole genome shotgun (WGS) entry which is preliminary data.</text>
</comment>
<proteinExistence type="predicted"/>
<organism evidence="1 2">
    <name type="scientific">Piscibacillus salipiscarius</name>
    <dbReference type="NCBI Taxonomy" id="299480"/>
    <lineage>
        <taxon>Bacteria</taxon>
        <taxon>Bacillati</taxon>
        <taxon>Bacillota</taxon>
        <taxon>Bacilli</taxon>
        <taxon>Bacillales</taxon>
        <taxon>Bacillaceae</taxon>
        <taxon>Piscibacillus</taxon>
    </lineage>
</organism>
<sequence length="111" mass="13066">MNTIQHTFEVPTPVITDYGLKETPENLSEYGAEAFLLRFEQEKLMDGFNVYAYSEDQEVNQKFEVEELTQPELWFAEETYNKWAGKTMNFEITYVVNGHESTKFRNSVTYV</sequence>
<protein>
    <submittedName>
        <fullName evidence="1">Uncharacterized protein</fullName>
    </submittedName>
</protein>
<name>A0ABW5Q7U8_9BACI</name>
<keyword evidence="2" id="KW-1185">Reference proteome</keyword>
<gene>
    <name evidence="1" type="ORF">ACFSW4_02020</name>
</gene>